<dbReference type="OrthoDB" id="5960518at2759"/>
<dbReference type="InterPro" id="IPR015683">
    <property type="entry name" value="Ionotropic_Glu_rcpt"/>
</dbReference>
<sequence length="239" mass="27003">MFQDPPPGFTFTTLQSSSTLSFFTNSDDSAKRRIGRNMMPHVVKNYNEGLDQLQKGELDAFIYDSPFIDLGASKMPGCSFKVVGKPIITKAYAVAFPKNSQWRDPVTHLLLRYRMKDYFRKLQDKWFYRGGCLHAKGPSQSAYSEMKPGNFSGLFLICCGALATCFLILFVEYLWSRKERKAGKYTPNEIGQNNAVNPSVTDLELQLTPGAMRGENECDRNACRESCCIYSSILSYVVL</sequence>
<keyword evidence="1" id="KW-1133">Transmembrane helix</keyword>
<organism evidence="2 3">
    <name type="scientific">Desmophyllum pertusum</name>
    <dbReference type="NCBI Taxonomy" id="174260"/>
    <lineage>
        <taxon>Eukaryota</taxon>
        <taxon>Metazoa</taxon>
        <taxon>Cnidaria</taxon>
        <taxon>Anthozoa</taxon>
        <taxon>Hexacorallia</taxon>
        <taxon>Scleractinia</taxon>
        <taxon>Caryophylliina</taxon>
        <taxon>Caryophylliidae</taxon>
        <taxon>Desmophyllum</taxon>
    </lineage>
</organism>
<feature type="transmembrane region" description="Helical" evidence="1">
    <location>
        <begin position="151"/>
        <end position="175"/>
    </location>
</feature>
<keyword evidence="3" id="KW-1185">Reference proteome</keyword>
<keyword evidence="1" id="KW-0812">Transmembrane</keyword>
<dbReference type="Proteomes" id="UP001163046">
    <property type="component" value="Unassembled WGS sequence"/>
</dbReference>
<gene>
    <name evidence="2" type="primary">GRIN2B_1</name>
    <name evidence="2" type="ORF">OS493_004879</name>
</gene>
<dbReference type="Gene3D" id="3.40.190.10">
    <property type="entry name" value="Periplasmic binding protein-like II"/>
    <property type="match status" value="1"/>
</dbReference>
<dbReference type="PANTHER" id="PTHR18966">
    <property type="entry name" value="IONOTROPIC GLUTAMATE RECEPTOR"/>
    <property type="match status" value="1"/>
</dbReference>
<name>A0A9W9Z3X4_9CNID</name>
<dbReference type="AlphaFoldDB" id="A0A9W9Z3X4"/>
<keyword evidence="1" id="KW-0472">Membrane</keyword>
<evidence type="ECO:0000313" key="2">
    <source>
        <dbReference type="EMBL" id="KAJ7374541.1"/>
    </source>
</evidence>
<evidence type="ECO:0000313" key="3">
    <source>
        <dbReference type="Proteomes" id="UP001163046"/>
    </source>
</evidence>
<comment type="caution">
    <text evidence="2">The sequence shown here is derived from an EMBL/GenBank/DDBJ whole genome shotgun (WGS) entry which is preliminary data.</text>
</comment>
<protein>
    <submittedName>
        <fullName evidence="2">Glutamate receptor ionotropic, NMDA 2B</fullName>
    </submittedName>
</protein>
<proteinExistence type="predicted"/>
<evidence type="ECO:0000256" key="1">
    <source>
        <dbReference type="SAM" id="Phobius"/>
    </source>
</evidence>
<reference evidence="2" key="1">
    <citation type="submission" date="2023-01" db="EMBL/GenBank/DDBJ databases">
        <title>Genome assembly of the deep-sea coral Lophelia pertusa.</title>
        <authorList>
            <person name="Herrera S."/>
            <person name="Cordes E."/>
        </authorList>
    </citation>
    <scope>NUCLEOTIDE SEQUENCE</scope>
    <source>
        <strain evidence="2">USNM1676648</strain>
        <tissue evidence="2">Polyp</tissue>
    </source>
</reference>
<dbReference type="SUPFAM" id="SSF53850">
    <property type="entry name" value="Periplasmic binding protein-like II"/>
    <property type="match status" value="1"/>
</dbReference>
<keyword evidence="2" id="KW-0675">Receptor</keyword>
<accession>A0A9W9Z3X4</accession>
<dbReference type="EMBL" id="MU826827">
    <property type="protein sequence ID" value="KAJ7374541.1"/>
    <property type="molecule type" value="Genomic_DNA"/>
</dbReference>